<dbReference type="Pfam" id="PF01297">
    <property type="entry name" value="ZnuA"/>
    <property type="match status" value="1"/>
</dbReference>
<comment type="subcellular location">
    <subcellularLocation>
        <location evidence="1">Periplasm</location>
    </subcellularLocation>
</comment>
<feature type="region of interest" description="Disordered" evidence="12">
    <location>
        <begin position="124"/>
        <end position="156"/>
    </location>
</feature>
<evidence type="ECO:0000256" key="5">
    <source>
        <dbReference type="ARBA" id="ARBA00022723"/>
    </source>
</evidence>
<keyword evidence="6 13" id="KW-0732">Signal</keyword>
<keyword evidence="11" id="KW-1015">Disulfide bond</keyword>
<evidence type="ECO:0000256" key="2">
    <source>
        <dbReference type="ARBA" id="ARBA00011028"/>
    </source>
</evidence>
<keyword evidence="7" id="KW-0574">Periplasm</keyword>
<feature type="compositionally biased region" description="Basic and acidic residues" evidence="12">
    <location>
        <begin position="126"/>
        <end position="151"/>
    </location>
</feature>
<evidence type="ECO:0000256" key="13">
    <source>
        <dbReference type="SAM" id="SignalP"/>
    </source>
</evidence>
<dbReference type="CDD" id="cd01019">
    <property type="entry name" value="ZnuA"/>
    <property type="match status" value="1"/>
</dbReference>
<dbReference type="Proteomes" id="UP000595197">
    <property type="component" value="Chromosome"/>
</dbReference>
<evidence type="ECO:0000256" key="6">
    <source>
        <dbReference type="ARBA" id="ARBA00022729"/>
    </source>
</evidence>
<dbReference type="InterPro" id="IPR035520">
    <property type="entry name" value="ZnuA"/>
</dbReference>
<dbReference type="InterPro" id="IPR006127">
    <property type="entry name" value="ZnuA-like"/>
</dbReference>
<evidence type="ECO:0000313" key="15">
    <source>
        <dbReference type="Proteomes" id="UP000595197"/>
    </source>
</evidence>
<evidence type="ECO:0000256" key="12">
    <source>
        <dbReference type="SAM" id="MobiDB-lite"/>
    </source>
</evidence>
<evidence type="ECO:0000256" key="3">
    <source>
        <dbReference type="ARBA" id="ARBA00015915"/>
    </source>
</evidence>
<feature type="chain" id="PRO_5046719578" description="High-affinity zinc uptake system protein ZnuA" evidence="13">
    <location>
        <begin position="26"/>
        <end position="328"/>
    </location>
</feature>
<dbReference type="PANTHER" id="PTHR42953:SF3">
    <property type="entry name" value="HIGH-AFFINITY ZINC UPTAKE SYSTEM PROTEIN ZNUA"/>
    <property type="match status" value="1"/>
</dbReference>
<comment type="similarity">
    <text evidence="2">Belongs to the bacterial solute-binding protein 9 family.</text>
</comment>
<proteinExistence type="inferred from homology"/>
<keyword evidence="9" id="KW-0864">Zinc transport</keyword>
<reference evidence="14" key="1">
    <citation type="submission" date="2021-02" db="EMBL/GenBank/DDBJ databases">
        <title>Skermanella TT6 skin isolate.</title>
        <authorList>
            <person name="Lee K."/>
            <person name="Ganzorig M."/>
        </authorList>
    </citation>
    <scope>NUCLEOTIDE SEQUENCE</scope>
    <source>
        <strain evidence="14">TT6</strain>
    </source>
</reference>
<gene>
    <name evidence="14" type="ORF">IGS68_27330</name>
</gene>
<keyword evidence="4" id="KW-0813">Transport</keyword>
<evidence type="ECO:0000256" key="1">
    <source>
        <dbReference type="ARBA" id="ARBA00004418"/>
    </source>
</evidence>
<sequence>MNVRRATTSLLALAGAVFFSAAAPAAEPVGVVASIKPIHSLVAGVMQGVAEPTLLVKGAASPHAFNLRPSDARALAGADLVFWVGEDLETFLAKPIESLGGKSHAVALMDAPGITLLPTREGGAWEPHDHDDHGHGHGHAHAHEGHGDHGHGHAHGMNDAHVWLDVSNAQAMVAAIARELSEHDAANASRYQANAKSLTERLTALDAELGSLLAPVKDRPFVVFHDAYHYLEDRYGLNAVGAITVSPEQRPSAQRLSEIRSRITALDAACVFSEPQFEPTLVTTVVEGTGAGKGVLDPLGAGLPDGPDLYFQLMRDMAASLVSCLKAG</sequence>
<dbReference type="EMBL" id="CP067420">
    <property type="protein sequence ID" value="QQP89633.1"/>
    <property type="molecule type" value="Genomic_DNA"/>
</dbReference>
<dbReference type="InterPro" id="IPR050492">
    <property type="entry name" value="Bact_metal-bind_prot9"/>
</dbReference>
<dbReference type="RefSeq" id="WP_201076086.1">
    <property type="nucleotide sequence ID" value="NZ_CP067420.1"/>
</dbReference>
<organism evidence="14 15">
    <name type="scientific">Skermanella cutis</name>
    <dbReference type="NCBI Taxonomy" id="2775420"/>
    <lineage>
        <taxon>Bacteria</taxon>
        <taxon>Pseudomonadati</taxon>
        <taxon>Pseudomonadota</taxon>
        <taxon>Alphaproteobacteria</taxon>
        <taxon>Rhodospirillales</taxon>
        <taxon>Azospirillaceae</taxon>
        <taxon>Skermanella</taxon>
    </lineage>
</organism>
<keyword evidence="8" id="KW-0862">Zinc</keyword>
<keyword evidence="5" id="KW-0479">Metal-binding</keyword>
<name>A0ABX7B6A2_9PROT</name>
<evidence type="ECO:0000256" key="7">
    <source>
        <dbReference type="ARBA" id="ARBA00022764"/>
    </source>
</evidence>
<dbReference type="SUPFAM" id="SSF53807">
    <property type="entry name" value="Helical backbone' metal receptor"/>
    <property type="match status" value="1"/>
</dbReference>
<accession>A0ABX7B6A2</accession>
<evidence type="ECO:0000256" key="10">
    <source>
        <dbReference type="ARBA" id="ARBA00023065"/>
    </source>
</evidence>
<evidence type="ECO:0000313" key="14">
    <source>
        <dbReference type="EMBL" id="QQP89633.1"/>
    </source>
</evidence>
<keyword evidence="10" id="KW-0406">Ion transport</keyword>
<evidence type="ECO:0000256" key="11">
    <source>
        <dbReference type="ARBA" id="ARBA00023157"/>
    </source>
</evidence>
<evidence type="ECO:0000256" key="4">
    <source>
        <dbReference type="ARBA" id="ARBA00022448"/>
    </source>
</evidence>
<feature type="signal peptide" evidence="13">
    <location>
        <begin position="1"/>
        <end position="25"/>
    </location>
</feature>
<dbReference type="PANTHER" id="PTHR42953">
    <property type="entry name" value="HIGH-AFFINITY ZINC UPTAKE SYSTEM PROTEIN ZNUA-RELATED"/>
    <property type="match status" value="1"/>
</dbReference>
<keyword evidence="15" id="KW-1185">Reference proteome</keyword>
<dbReference type="Gene3D" id="3.40.50.1980">
    <property type="entry name" value="Nitrogenase molybdenum iron protein domain"/>
    <property type="match status" value="2"/>
</dbReference>
<evidence type="ECO:0000256" key="9">
    <source>
        <dbReference type="ARBA" id="ARBA00022906"/>
    </source>
</evidence>
<evidence type="ECO:0000256" key="8">
    <source>
        <dbReference type="ARBA" id="ARBA00022833"/>
    </source>
</evidence>
<protein>
    <recommendedName>
        <fullName evidence="3">High-affinity zinc uptake system protein ZnuA</fullName>
    </recommendedName>
</protein>